<accession>A0ABX8MZI6</accession>
<reference evidence="2" key="1">
    <citation type="journal article" date="2021" name="Microorganisms">
        <title>The Ever-Expanding Pseudomonas Genus: Description of 43 New Species and Partition of the Pseudomonas putida Group.</title>
        <authorList>
            <person name="Girard L."/>
            <person name="Lood C."/>
            <person name="Hofte M."/>
            <person name="Vandamme P."/>
            <person name="Rokni-Zadeh H."/>
            <person name="van Noort V."/>
            <person name="Lavigne R."/>
            <person name="De Mot R."/>
        </authorList>
    </citation>
    <scope>NUCLEOTIDE SEQUENCE</scope>
    <source>
        <strain evidence="2">COW40</strain>
    </source>
</reference>
<gene>
    <name evidence="2" type="ORF">KSS94_14585</name>
</gene>
<keyword evidence="1" id="KW-1133">Transmembrane helix</keyword>
<protein>
    <submittedName>
        <fullName evidence="2">Uncharacterized protein</fullName>
    </submittedName>
</protein>
<evidence type="ECO:0000313" key="2">
    <source>
        <dbReference type="EMBL" id="QXH49180.1"/>
    </source>
</evidence>
<organism evidence="2 3">
    <name type="scientific">Pseudomonas fakonensis</name>
    <dbReference type="NCBI Taxonomy" id="2842355"/>
    <lineage>
        <taxon>Bacteria</taxon>
        <taxon>Pseudomonadati</taxon>
        <taxon>Pseudomonadota</taxon>
        <taxon>Gammaproteobacteria</taxon>
        <taxon>Pseudomonadales</taxon>
        <taxon>Pseudomonadaceae</taxon>
        <taxon>Pseudomonas</taxon>
    </lineage>
</organism>
<evidence type="ECO:0000313" key="3">
    <source>
        <dbReference type="Proteomes" id="UP001046350"/>
    </source>
</evidence>
<keyword evidence="3" id="KW-1185">Reference proteome</keyword>
<evidence type="ECO:0000256" key="1">
    <source>
        <dbReference type="SAM" id="Phobius"/>
    </source>
</evidence>
<dbReference type="RefSeq" id="WP_217838804.1">
    <property type="nucleotide sequence ID" value="NZ_CP077076.1"/>
</dbReference>
<proteinExistence type="predicted"/>
<dbReference type="Proteomes" id="UP001046350">
    <property type="component" value="Chromosome"/>
</dbReference>
<feature type="transmembrane region" description="Helical" evidence="1">
    <location>
        <begin position="20"/>
        <end position="40"/>
    </location>
</feature>
<dbReference type="EMBL" id="CP077076">
    <property type="protein sequence ID" value="QXH49180.1"/>
    <property type="molecule type" value="Genomic_DNA"/>
</dbReference>
<keyword evidence="1" id="KW-0812">Transmembrane</keyword>
<sequence>MYDYPRSRYRAALAESEVFAGLALLSLCMPLLHAVGSWYLNQRVA</sequence>
<keyword evidence="1" id="KW-0472">Membrane</keyword>
<name>A0ABX8MZI6_9PSED</name>